<keyword evidence="4 6" id="KW-1133">Transmembrane helix</keyword>
<dbReference type="InterPro" id="IPR025405">
    <property type="entry name" value="DUF4131"/>
</dbReference>
<dbReference type="AlphaFoldDB" id="A0A1G2TXK8"/>
<feature type="domain" description="ComEC/Rec2-related protein" evidence="7">
    <location>
        <begin position="227"/>
        <end position="501"/>
    </location>
</feature>
<protein>
    <recommendedName>
        <fullName evidence="11">ComEC/Rec2-related protein domain-containing protein</fullName>
    </recommendedName>
</protein>
<dbReference type="InterPro" id="IPR004477">
    <property type="entry name" value="ComEC_N"/>
</dbReference>
<evidence type="ECO:0000313" key="10">
    <source>
        <dbReference type="Proteomes" id="UP000177707"/>
    </source>
</evidence>
<dbReference type="Pfam" id="PF13567">
    <property type="entry name" value="DUF4131"/>
    <property type="match status" value="1"/>
</dbReference>
<comment type="subcellular location">
    <subcellularLocation>
        <location evidence="1">Cell membrane</location>
        <topology evidence="1">Multi-pass membrane protein</topology>
    </subcellularLocation>
</comment>
<dbReference type="InterPro" id="IPR052159">
    <property type="entry name" value="Competence_DNA_uptake"/>
</dbReference>
<dbReference type="Pfam" id="PF03772">
    <property type="entry name" value="Competence"/>
    <property type="match status" value="1"/>
</dbReference>
<evidence type="ECO:0000256" key="2">
    <source>
        <dbReference type="ARBA" id="ARBA00022475"/>
    </source>
</evidence>
<dbReference type="NCBIfam" id="TIGR00360">
    <property type="entry name" value="ComEC_N-term"/>
    <property type="match status" value="1"/>
</dbReference>
<evidence type="ECO:0000313" key="9">
    <source>
        <dbReference type="EMBL" id="OHB02038.1"/>
    </source>
</evidence>
<evidence type="ECO:0000256" key="5">
    <source>
        <dbReference type="ARBA" id="ARBA00023136"/>
    </source>
</evidence>
<feature type="transmembrane region" description="Helical" evidence="6">
    <location>
        <begin position="246"/>
        <end position="267"/>
    </location>
</feature>
<evidence type="ECO:0000256" key="6">
    <source>
        <dbReference type="SAM" id="Phobius"/>
    </source>
</evidence>
<evidence type="ECO:0000256" key="4">
    <source>
        <dbReference type="ARBA" id="ARBA00022989"/>
    </source>
</evidence>
<dbReference type="PANTHER" id="PTHR30619:SF7">
    <property type="entry name" value="BETA-LACTAMASE DOMAIN PROTEIN"/>
    <property type="match status" value="1"/>
</dbReference>
<evidence type="ECO:0000259" key="7">
    <source>
        <dbReference type="Pfam" id="PF03772"/>
    </source>
</evidence>
<dbReference type="PANTHER" id="PTHR30619">
    <property type="entry name" value="DNA INTERNALIZATION/COMPETENCE PROTEIN COMEC/REC2"/>
    <property type="match status" value="1"/>
</dbReference>
<gene>
    <name evidence="9" type="ORF">A3A96_03460</name>
</gene>
<feature type="transmembrane region" description="Helical" evidence="6">
    <location>
        <begin position="279"/>
        <end position="312"/>
    </location>
</feature>
<keyword evidence="2" id="KW-1003">Cell membrane</keyword>
<proteinExistence type="predicted"/>
<evidence type="ECO:0008006" key="11">
    <source>
        <dbReference type="Google" id="ProtNLM"/>
    </source>
</evidence>
<comment type="caution">
    <text evidence="9">The sequence shown here is derived from an EMBL/GenBank/DDBJ whole genome shotgun (WGS) entry which is preliminary data.</text>
</comment>
<feature type="transmembrane region" description="Helical" evidence="6">
    <location>
        <begin position="7"/>
        <end position="40"/>
    </location>
</feature>
<feature type="transmembrane region" description="Helical" evidence="6">
    <location>
        <begin position="380"/>
        <end position="401"/>
    </location>
</feature>
<organism evidence="9 10">
    <name type="scientific">Candidatus Zambryskibacteria bacterium RIFCSPLOWO2_01_FULL_39_39</name>
    <dbReference type="NCBI Taxonomy" id="1802758"/>
    <lineage>
        <taxon>Bacteria</taxon>
        <taxon>Candidatus Zambryskiibacteriota</taxon>
    </lineage>
</organism>
<name>A0A1G2TXK8_9BACT</name>
<feature type="domain" description="DUF4131" evidence="8">
    <location>
        <begin position="23"/>
        <end position="182"/>
    </location>
</feature>
<accession>A0A1G2TXK8</accession>
<sequence>MIYQFVVSFILGIVFESVLGGGWSVGVLVFLISLVLFFYFKKEDAFLGKIIFIIGIAFSLGILRMTFVDVSPDPHLSKFVGEKISFEATISEEADVRDDSTRYTVSVSQNSFSDDTHSKNFDSQILLVANRFPEFKYGDKIKVSGKLQLPENFDSGNGTEFDYISYLSKDKIHFLIYRPEIKKLESNPSINSGQAVISSLYALKNIFIKNISAIVPEPNSSLLSGVIFGTKQSLGQELLQDFRKVGLVHIVVLSGYNITIIAIGIFYLTSFLNRRKLSFILSAIFIILFAMMVGLGATVIRACIMAIIALLARFLGRPADALRWLFIAGLLMLIWNPLILFSDPSFQLSFMATLGLILFSPHIFYFISKSKFSKFIPIKFGFREIVASTLAVQFFVLPLLVKMSGFISLISFVVNPLILPLVPWVMALGALTGTLGIIPSVLGQILSWPFGILSYLLTQIMITTVELSARIPLATLQTGSIPFSIIFIWYLAYGFLFMKLKKNFPQ</sequence>
<dbReference type="EMBL" id="MHWB01000008">
    <property type="protein sequence ID" value="OHB02038.1"/>
    <property type="molecule type" value="Genomic_DNA"/>
</dbReference>
<dbReference type="Proteomes" id="UP000177707">
    <property type="component" value="Unassembled WGS sequence"/>
</dbReference>
<evidence type="ECO:0000256" key="3">
    <source>
        <dbReference type="ARBA" id="ARBA00022692"/>
    </source>
</evidence>
<evidence type="ECO:0000259" key="8">
    <source>
        <dbReference type="Pfam" id="PF13567"/>
    </source>
</evidence>
<feature type="transmembrane region" description="Helical" evidence="6">
    <location>
        <begin position="421"/>
        <end position="443"/>
    </location>
</feature>
<feature type="transmembrane region" description="Helical" evidence="6">
    <location>
        <begin position="450"/>
        <end position="469"/>
    </location>
</feature>
<evidence type="ECO:0000256" key="1">
    <source>
        <dbReference type="ARBA" id="ARBA00004651"/>
    </source>
</evidence>
<dbReference type="GO" id="GO:0005886">
    <property type="term" value="C:plasma membrane"/>
    <property type="evidence" value="ECO:0007669"/>
    <property type="project" value="UniProtKB-SubCell"/>
</dbReference>
<feature type="transmembrane region" description="Helical" evidence="6">
    <location>
        <begin position="481"/>
        <end position="500"/>
    </location>
</feature>
<keyword evidence="3 6" id="KW-0812">Transmembrane</keyword>
<dbReference type="STRING" id="1802758.A3A96_03460"/>
<feature type="transmembrane region" description="Helical" evidence="6">
    <location>
        <begin position="46"/>
        <end position="67"/>
    </location>
</feature>
<feature type="transmembrane region" description="Helical" evidence="6">
    <location>
        <begin position="324"/>
        <end position="342"/>
    </location>
</feature>
<reference evidence="9 10" key="1">
    <citation type="journal article" date="2016" name="Nat. Commun.">
        <title>Thousands of microbial genomes shed light on interconnected biogeochemical processes in an aquifer system.</title>
        <authorList>
            <person name="Anantharaman K."/>
            <person name="Brown C.T."/>
            <person name="Hug L.A."/>
            <person name="Sharon I."/>
            <person name="Castelle C.J."/>
            <person name="Probst A.J."/>
            <person name="Thomas B.C."/>
            <person name="Singh A."/>
            <person name="Wilkins M.J."/>
            <person name="Karaoz U."/>
            <person name="Brodie E.L."/>
            <person name="Williams K.H."/>
            <person name="Hubbard S.S."/>
            <person name="Banfield J.F."/>
        </authorList>
    </citation>
    <scope>NUCLEOTIDE SEQUENCE [LARGE SCALE GENOMIC DNA]</scope>
</reference>
<feature type="transmembrane region" description="Helical" evidence="6">
    <location>
        <begin position="348"/>
        <end position="368"/>
    </location>
</feature>
<keyword evidence="5 6" id="KW-0472">Membrane</keyword>